<reference evidence="3" key="1">
    <citation type="submission" date="2022-05" db="EMBL/GenBank/DDBJ databases">
        <title>An RpoN-dependent PEP-CTERM gene is involved in floc formation of an Aquincola tertiaricarbonis strain.</title>
        <authorList>
            <person name="Qiu D."/>
            <person name="Xia M."/>
        </authorList>
    </citation>
    <scope>NUCLEOTIDE SEQUENCE</scope>
    <source>
        <strain evidence="3">RN12</strain>
    </source>
</reference>
<organism evidence="3 4">
    <name type="scientific">Aquincola tertiaricarbonis</name>
    <dbReference type="NCBI Taxonomy" id="391953"/>
    <lineage>
        <taxon>Bacteria</taxon>
        <taxon>Pseudomonadati</taxon>
        <taxon>Pseudomonadota</taxon>
        <taxon>Betaproteobacteria</taxon>
        <taxon>Burkholderiales</taxon>
        <taxon>Sphaerotilaceae</taxon>
        <taxon>Aquincola</taxon>
    </lineage>
</organism>
<name>A0ABY4SF48_AQUTE</name>
<feature type="domain" description="Ice-binding protein C-terminal" evidence="2">
    <location>
        <begin position="282"/>
        <end position="306"/>
    </location>
</feature>
<evidence type="ECO:0000313" key="4">
    <source>
        <dbReference type="Proteomes" id="UP001056201"/>
    </source>
</evidence>
<keyword evidence="4" id="KW-1185">Reference proteome</keyword>
<evidence type="ECO:0000259" key="2">
    <source>
        <dbReference type="Pfam" id="PF07589"/>
    </source>
</evidence>
<dbReference type="InterPro" id="IPR013424">
    <property type="entry name" value="Ice-binding_C"/>
</dbReference>
<dbReference type="RefSeq" id="WP_250199836.1">
    <property type="nucleotide sequence ID" value="NZ_CP097636.1"/>
</dbReference>
<keyword evidence="1" id="KW-0732">Signal</keyword>
<feature type="signal peptide" evidence="1">
    <location>
        <begin position="1"/>
        <end position="21"/>
    </location>
</feature>
<dbReference type="NCBIfam" id="TIGR02595">
    <property type="entry name" value="PEP_CTERM"/>
    <property type="match status" value="1"/>
</dbReference>
<dbReference type="Pfam" id="PF07589">
    <property type="entry name" value="PEP-CTERM"/>
    <property type="match status" value="1"/>
</dbReference>
<gene>
    <name evidence="3" type="ORF">MW290_22195</name>
</gene>
<dbReference type="EMBL" id="CP097636">
    <property type="protein sequence ID" value="URI11644.1"/>
    <property type="molecule type" value="Genomic_DNA"/>
</dbReference>
<evidence type="ECO:0000313" key="3">
    <source>
        <dbReference type="EMBL" id="URI11644.1"/>
    </source>
</evidence>
<protein>
    <submittedName>
        <fullName evidence="3">PEP-CTERM sorting domain-containing protein</fullName>
    </submittedName>
</protein>
<dbReference type="Proteomes" id="UP001056201">
    <property type="component" value="Chromosome 2"/>
</dbReference>
<sequence>MPNQRFVLVGAAALVSFNAFASVSGQATCWVSAHGDLGTNGYQLNDDCLTVVPDFVVPGLNQGHLQSGDNRDETYVSGGASGAVASYALRASYGNLGVAVRATNSSSYNERDGVRESGAAESYANSVVSFDDGLRVRSNSLADGQAIRLELYGRIDADDFRFSTASNRATVNHSLYAYASLSGTGGVDSTFVLCMGDAAQAPGCDRATSGSFSLMVDTFVGAQLRLSGSMSAVAWTTTSADAANPAVSASAWVEAMASLHTQLRSTSDVFVVSESGTNYVSAVPEPAATAMLGVGLVALAFVLRRKFWGAWTFGLRSLIDGRGNATTASKVVSLKFVPTLSHTDERGACGQTGCQQPSRGWFRDR</sequence>
<proteinExistence type="predicted"/>
<accession>A0ABY4SF48</accession>
<evidence type="ECO:0000256" key="1">
    <source>
        <dbReference type="SAM" id="SignalP"/>
    </source>
</evidence>
<feature type="chain" id="PRO_5046918781" evidence="1">
    <location>
        <begin position="22"/>
        <end position="365"/>
    </location>
</feature>